<gene>
    <name evidence="1" type="ORF">LCGC14_1127690</name>
</gene>
<organism evidence="1">
    <name type="scientific">marine sediment metagenome</name>
    <dbReference type="NCBI Taxonomy" id="412755"/>
    <lineage>
        <taxon>unclassified sequences</taxon>
        <taxon>metagenomes</taxon>
        <taxon>ecological metagenomes</taxon>
    </lineage>
</organism>
<proteinExistence type="predicted"/>
<dbReference type="AlphaFoldDB" id="A0A0F9Q7V2"/>
<name>A0A0F9Q7V2_9ZZZZ</name>
<reference evidence="1" key="1">
    <citation type="journal article" date="2015" name="Nature">
        <title>Complex archaea that bridge the gap between prokaryotes and eukaryotes.</title>
        <authorList>
            <person name="Spang A."/>
            <person name="Saw J.H."/>
            <person name="Jorgensen S.L."/>
            <person name="Zaremba-Niedzwiedzka K."/>
            <person name="Martijn J."/>
            <person name="Lind A.E."/>
            <person name="van Eijk R."/>
            <person name="Schleper C."/>
            <person name="Guy L."/>
            <person name="Ettema T.J."/>
        </authorList>
    </citation>
    <scope>NUCLEOTIDE SEQUENCE</scope>
</reference>
<comment type="caution">
    <text evidence="1">The sequence shown here is derived from an EMBL/GenBank/DDBJ whole genome shotgun (WGS) entry which is preliminary data.</text>
</comment>
<sequence>MKKVKKTVIKITWRDCTSQHGWYSQQEAIEIHLESIQTIGWLVEENEDVVIIGVSLAEDGKIGNITIIPRGCILKMVKVQ</sequence>
<protein>
    <submittedName>
        <fullName evidence="1">Uncharacterized protein</fullName>
    </submittedName>
</protein>
<accession>A0A0F9Q7V2</accession>
<dbReference type="EMBL" id="LAZR01005260">
    <property type="protein sequence ID" value="KKN01443.1"/>
    <property type="molecule type" value="Genomic_DNA"/>
</dbReference>
<evidence type="ECO:0000313" key="1">
    <source>
        <dbReference type="EMBL" id="KKN01443.1"/>
    </source>
</evidence>